<organism evidence="4 5">
    <name type="scientific">Leeia aquatica</name>
    <dbReference type="NCBI Taxonomy" id="2725557"/>
    <lineage>
        <taxon>Bacteria</taxon>
        <taxon>Pseudomonadati</taxon>
        <taxon>Pseudomonadota</taxon>
        <taxon>Betaproteobacteria</taxon>
        <taxon>Neisseriales</taxon>
        <taxon>Leeiaceae</taxon>
        <taxon>Leeia</taxon>
    </lineage>
</organism>
<sequence length="383" mass="40856">MLFNSSEPGDPQQTVSPRQMRPLAWATLGGLAMMTALLGACGQSGQEKPAAPPPRPALAVTVTQPTVVNMPDIIRANGSIAAWQELAVSTELQGLRLVELPVSVGDVVRKGQLLARFDEQTVQAELKQASAAVNEAETAYREARDNANRARQVDKTGAMSAQQVSQFLAQEQMADARRQTARAQLQTVQLRLARTRVLAPDHGVISARPATLGSVGQPGVELVRMVRQSRLEWRADVTATESVRVRPGQTARLAGPDGTVQTGTVRQVSPVVDAQSRNVQVFIDIPSTDPALGKLKPGMFVKGELQVGTRTSLTLPGSAIVLRDGFAHVFVLQAKNRIHLQRVQAGQQLSGRVEVSGLPATSQVVASGGGFLNDGDTVKVVTR</sequence>
<keyword evidence="2" id="KW-0175">Coiled coil</keyword>
<comment type="similarity">
    <text evidence="1">Belongs to the membrane fusion protein (MFP) (TC 8.A.1) family.</text>
</comment>
<dbReference type="GO" id="GO:0015562">
    <property type="term" value="F:efflux transmembrane transporter activity"/>
    <property type="evidence" value="ECO:0007669"/>
    <property type="project" value="TreeGrafter"/>
</dbReference>
<dbReference type="Pfam" id="PF25954">
    <property type="entry name" value="Beta-barrel_RND_2"/>
    <property type="match status" value="1"/>
</dbReference>
<reference evidence="4 5" key="1">
    <citation type="submission" date="2020-04" db="EMBL/GenBank/DDBJ databases">
        <title>Draft genome of Leeia sp. IMCC25680.</title>
        <authorList>
            <person name="Song J."/>
            <person name="Cho J.-C."/>
        </authorList>
    </citation>
    <scope>NUCLEOTIDE SEQUENCE [LARGE SCALE GENOMIC DNA]</scope>
    <source>
        <strain evidence="4 5">IMCC25680</strain>
    </source>
</reference>
<keyword evidence="5" id="KW-1185">Reference proteome</keyword>
<comment type="caution">
    <text evidence="4">The sequence shown here is derived from an EMBL/GenBank/DDBJ whole genome shotgun (WGS) entry which is preliminary data.</text>
</comment>
<dbReference type="RefSeq" id="WP_168878620.1">
    <property type="nucleotide sequence ID" value="NZ_JABAIM010000005.1"/>
</dbReference>
<dbReference type="NCBIfam" id="TIGR01730">
    <property type="entry name" value="RND_mfp"/>
    <property type="match status" value="1"/>
</dbReference>
<gene>
    <name evidence="4" type="ORF">HF682_17435</name>
</gene>
<dbReference type="AlphaFoldDB" id="A0A847SDD4"/>
<dbReference type="EMBL" id="JABAIM010000005">
    <property type="protein sequence ID" value="NLR76955.1"/>
    <property type="molecule type" value="Genomic_DNA"/>
</dbReference>
<evidence type="ECO:0000313" key="4">
    <source>
        <dbReference type="EMBL" id="NLR76955.1"/>
    </source>
</evidence>
<dbReference type="Gene3D" id="1.10.287.470">
    <property type="entry name" value="Helix hairpin bin"/>
    <property type="match status" value="1"/>
</dbReference>
<dbReference type="GO" id="GO:1990281">
    <property type="term" value="C:efflux pump complex"/>
    <property type="evidence" value="ECO:0007669"/>
    <property type="project" value="TreeGrafter"/>
</dbReference>
<dbReference type="Gene3D" id="2.40.420.20">
    <property type="match status" value="1"/>
</dbReference>
<name>A0A847SDD4_9NEIS</name>
<dbReference type="Gene3D" id="2.40.30.170">
    <property type="match status" value="1"/>
</dbReference>
<dbReference type="SUPFAM" id="SSF111369">
    <property type="entry name" value="HlyD-like secretion proteins"/>
    <property type="match status" value="1"/>
</dbReference>
<dbReference type="Gene3D" id="2.40.50.100">
    <property type="match status" value="1"/>
</dbReference>
<proteinExistence type="inferred from homology"/>
<evidence type="ECO:0000256" key="2">
    <source>
        <dbReference type="SAM" id="Coils"/>
    </source>
</evidence>
<evidence type="ECO:0000256" key="1">
    <source>
        <dbReference type="ARBA" id="ARBA00009477"/>
    </source>
</evidence>
<feature type="domain" description="CusB-like beta-barrel" evidence="3">
    <location>
        <begin position="235"/>
        <end position="306"/>
    </location>
</feature>
<accession>A0A847SDD4</accession>
<evidence type="ECO:0000313" key="5">
    <source>
        <dbReference type="Proteomes" id="UP000587991"/>
    </source>
</evidence>
<dbReference type="PANTHER" id="PTHR30469">
    <property type="entry name" value="MULTIDRUG RESISTANCE PROTEIN MDTA"/>
    <property type="match status" value="1"/>
</dbReference>
<dbReference type="InterPro" id="IPR006143">
    <property type="entry name" value="RND_pump_MFP"/>
</dbReference>
<dbReference type="InterPro" id="IPR058792">
    <property type="entry name" value="Beta-barrel_RND_2"/>
</dbReference>
<dbReference type="PANTHER" id="PTHR30469:SF15">
    <property type="entry name" value="HLYD FAMILY OF SECRETION PROTEINS"/>
    <property type="match status" value="1"/>
</dbReference>
<feature type="coiled-coil region" evidence="2">
    <location>
        <begin position="119"/>
        <end position="153"/>
    </location>
</feature>
<protein>
    <submittedName>
        <fullName evidence="4">Efflux RND transporter periplasmic adaptor subunit</fullName>
    </submittedName>
</protein>
<evidence type="ECO:0000259" key="3">
    <source>
        <dbReference type="Pfam" id="PF25954"/>
    </source>
</evidence>
<dbReference type="Proteomes" id="UP000587991">
    <property type="component" value="Unassembled WGS sequence"/>
</dbReference>